<keyword evidence="4" id="KW-1185">Reference proteome</keyword>
<accession>A0A7J7IF08</accession>
<evidence type="ECO:0000313" key="3">
    <source>
        <dbReference type="EMBL" id="KAF6001686.1"/>
    </source>
</evidence>
<dbReference type="SMART" id="SM00577">
    <property type="entry name" value="CPDc"/>
    <property type="match status" value="1"/>
</dbReference>
<dbReference type="Pfam" id="PF03031">
    <property type="entry name" value="NIF"/>
    <property type="match status" value="1"/>
</dbReference>
<dbReference type="CDD" id="cd07521">
    <property type="entry name" value="HAD_FCP1-like"/>
    <property type="match status" value="1"/>
</dbReference>
<dbReference type="InterPro" id="IPR036412">
    <property type="entry name" value="HAD-like_sf"/>
</dbReference>
<feature type="region of interest" description="Disordered" evidence="1">
    <location>
        <begin position="1"/>
        <end position="26"/>
    </location>
</feature>
<evidence type="ECO:0000313" key="4">
    <source>
        <dbReference type="Proteomes" id="UP000530660"/>
    </source>
</evidence>
<gene>
    <name evidence="3" type="primary">CTDSP2</name>
    <name evidence="3" type="ORF">F1559_001471</name>
</gene>
<dbReference type="NCBIfam" id="TIGR02251">
    <property type="entry name" value="HIF-SF_euk"/>
    <property type="match status" value="1"/>
</dbReference>
<feature type="region of interest" description="Disordered" evidence="1">
    <location>
        <begin position="78"/>
        <end position="110"/>
    </location>
</feature>
<dbReference type="InterPro" id="IPR011948">
    <property type="entry name" value="Dullard_phosphatase"/>
</dbReference>
<dbReference type="GO" id="GO:0016791">
    <property type="term" value="F:phosphatase activity"/>
    <property type="evidence" value="ECO:0007669"/>
    <property type="project" value="InterPro"/>
</dbReference>
<dbReference type="PANTHER" id="PTHR12210">
    <property type="entry name" value="DULLARD PROTEIN PHOSPHATASE"/>
    <property type="match status" value="1"/>
</dbReference>
<dbReference type="EMBL" id="VWRR01000013">
    <property type="protein sequence ID" value="KAF6001686.1"/>
    <property type="molecule type" value="Genomic_DNA"/>
</dbReference>
<feature type="compositionally biased region" description="Basic and acidic residues" evidence="1">
    <location>
        <begin position="12"/>
        <end position="26"/>
    </location>
</feature>
<dbReference type="InterPro" id="IPR050365">
    <property type="entry name" value="TIM50"/>
</dbReference>
<reference evidence="3 4" key="1">
    <citation type="journal article" date="2020" name="J. Phycol.">
        <title>Comparative genome analysis reveals Cyanidiococcus gen. nov., a new extremophilic red algal genus sister to Cyanidioschyzon (Cyanidioschyzonaceae, Rhodophyta).</title>
        <authorList>
            <person name="Liu S.-L."/>
            <person name="Chiang Y.-R."/>
            <person name="Yoon H.S."/>
            <person name="Fu H.-Y."/>
        </authorList>
    </citation>
    <scope>NUCLEOTIDE SEQUENCE [LARGE SCALE GENOMIC DNA]</scope>
    <source>
        <strain evidence="3 4">THAL066</strain>
    </source>
</reference>
<proteinExistence type="predicted"/>
<evidence type="ECO:0000259" key="2">
    <source>
        <dbReference type="PROSITE" id="PS50969"/>
    </source>
</evidence>
<name>A0A7J7IF08_9RHOD</name>
<feature type="domain" description="FCP1 homology" evidence="2">
    <location>
        <begin position="246"/>
        <end position="409"/>
    </location>
</feature>
<dbReference type="PROSITE" id="PS50969">
    <property type="entry name" value="FCP1"/>
    <property type="match status" value="1"/>
</dbReference>
<dbReference type="InterPro" id="IPR023214">
    <property type="entry name" value="HAD_sf"/>
</dbReference>
<dbReference type="FunFam" id="3.40.50.1000:FF:000093">
    <property type="entry name" value="NLI interacting factor-like phosphatase family protein"/>
    <property type="match status" value="1"/>
</dbReference>
<dbReference type="AlphaFoldDB" id="A0A7J7IF08"/>
<evidence type="ECO:0000256" key="1">
    <source>
        <dbReference type="SAM" id="MobiDB-lite"/>
    </source>
</evidence>
<comment type="caution">
    <text evidence="3">The sequence shown here is derived from an EMBL/GenBank/DDBJ whole genome shotgun (WGS) entry which is preliminary data.</text>
</comment>
<dbReference type="Gene3D" id="3.40.50.1000">
    <property type="entry name" value="HAD superfamily/HAD-like"/>
    <property type="match status" value="1"/>
</dbReference>
<organism evidence="3 4">
    <name type="scientific">Cyanidiococcus yangmingshanensis</name>
    <dbReference type="NCBI Taxonomy" id="2690220"/>
    <lineage>
        <taxon>Eukaryota</taxon>
        <taxon>Rhodophyta</taxon>
        <taxon>Bangiophyceae</taxon>
        <taxon>Cyanidiales</taxon>
        <taxon>Cyanidiaceae</taxon>
        <taxon>Cyanidiococcus</taxon>
    </lineage>
</organism>
<dbReference type="InterPro" id="IPR004274">
    <property type="entry name" value="FCP1_dom"/>
</dbReference>
<dbReference type="Proteomes" id="UP000530660">
    <property type="component" value="Unassembled WGS sequence"/>
</dbReference>
<dbReference type="OrthoDB" id="277011at2759"/>
<feature type="region of interest" description="Disordered" evidence="1">
    <location>
        <begin position="38"/>
        <end position="63"/>
    </location>
</feature>
<dbReference type="SUPFAM" id="SSF56784">
    <property type="entry name" value="HAD-like"/>
    <property type="match status" value="1"/>
</dbReference>
<sequence length="445" mass="49346">MSSDGHGFGCNKSKETRKQKLANKDECRFLENLERRSADSLGDTAKRTRDDHVSSCPQRERNRSFLSRMRSLLHVGSRTCKNTEHDSKTARSCSCGRKKPAQLSPSAETNAPSIVSLDMSTETFADAKGTQKRYVPYLDTINEGRSVDCKPAATDESPAAEAFPQAQILPESNVGGDDIFARSHCMRLIDSQGNKTANMGAASSEKAHHLAETAKIGKLSCQSEPAKKEAKSMDGTSFLLPSQKEIHKNLKTLVLDLDETLVHSGFDLIDNPDYVVQIDVNGIQRTLYVKKRPGCDRFLREMADYFEIVVFTASLPKYADMVCDLLNQSVGRDVIAHRLFRDSCEFDVDALCFVKNLHKLGRDIKNTVIVDNSPSAYLKNVENAIPVVSWFSDEEDHTLEDLIPLLREIANAHDVQEAIAKSPVVQRLRESLTSCGGACDETDQS</sequence>
<protein>
    <submittedName>
        <fullName evidence="3">CTD (Carboxy-terminal domain, RNA polymerase II, polypeptide A) small</fullName>
    </submittedName>
</protein>